<reference evidence="10 11" key="1">
    <citation type="journal article" date="2013" name="Genome Biol.">
        <title>The genome sequence of the most widely cultivated cacao type and its use to identify candidate genes regulating pod color.</title>
        <authorList>
            <person name="Motamayor J.C."/>
            <person name="Mockaitis K."/>
            <person name="Schmutz J."/>
            <person name="Haiminen N."/>
            <person name="Iii D.L."/>
            <person name="Cornejo O."/>
            <person name="Findley S.D."/>
            <person name="Zheng P."/>
            <person name="Utro F."/>
            <person name="Royaert S."/>
            <person name="Saski C."/>
            <person name="Jenkins J."/>
            <person name="Podicheti R."/>
            <person name="Zhao M."/>
            <person name="Scheffler B.E."/>
            <person name="Stack J.C."/>
            <person name="Feltus F.A."/>
            <person name="Mustiga G.M."/>
            <person name="Amores F."/>
            <person name="Phillips W."/>
            <person name="Marelli J.P."/>
            <person name="May G.D."/>
            <person name="Shapiro H."/>
            <person name="Ma J."/>
            <person name="Bustamante C.D."/>
            <person name="Schnell R.J."/>
            <person name="Main D."/>
            <person name="Gilbert D."/>
            <person name="Parida L."/>
            <person name="Kuhn D.N."/>
        </authorList>
    </citation>
    <scope>NUCLEOTIDE SEQUENCE [LARGE SCALE GENOMIC DNA]</scope>
    <source>
        <strain evidence="11">cv. Matina 1-6</strain>
    </source>
</reference>
<organism evidence="10 11">
    <name type="scientific">Theobroma cacao</name>
    <name type="common">Cacao</name>
    <name type="synonym">Cocoa</name>
    <dbReference type="NCBI Taxonomy" id="3641"/>
    <lineage>
        <taxon>Eukaryota</taxon>
        <taxon>Viridiplantae</taxon>
        <taxon>Streptophyta</taxon>
        <taxon>Embryophyta</taxon>
        <taxon>Tracheophyta</taxon>
        <taxon>Spermatophyta</taxon>
        <taxon>Magnoliopsida</taxon>
        <taxon>eudicotyledons</taxon>
        <taxon>Gunneridae</taxon>
        <taxon>Pentapetalae</taxon>
        <taxon>rosids</taxon>
        <taxon>malvids</taxon>
        <taxon>Malvales</taxon>
        <taxon>Malvaceae</taxon>
        <taxon>Byttnerioideae</taxon>
        <taxon>Theobroma</taxon>
    </lineage>
</organism>
<accession>A0A061E4I6</accession>
<keyword evidence="5 9" id="KW-1133">Transmembrane helix</keyword>
<dbReference type="SUPFAM" id="SSF103481">
    <property type="entry name" value="Multidrug resistance efflux transporter EmrE"/>
    <property type="match status" value="1"/>
</dbReference>
<evidence type="ECO:0000256" key="6">
    <source>
        <dbReference type="ARBA" id="ARBA00023065"/>
    </source>
</evidence>
<dbReference type="PANTHER" id="PTHR12570">
    <property type="match status" value="1"/>
</dbReference>
<feature type="transmembrane region" description="Helical" evidence="9">
    <location>
        <begin position="315"/>
        <end position="335"/>
    </location>
</feature>
<keyword evidence="6 9" id="KW-0406">Ion transport</keyword>
<comment type="subunit">
    <text evidence="2 9">Homodimer.</text>
</comment>
<feature type="transmembrane region" description="Helical" evidence="9">
    <location>
        <begin position="16"/>
        <end position="35"/>
    </location>
</feature>
<gene>
    <name evidence="10" type="ORF">TCM_006246</name>
</gene>
<dbReference type="AlphaFoldDB" id="A0A061E4I6"/>
<comment type="similarity">
    <text evidence="1 9">Belongs to the NIPA (TC 2.A.7) family.</text>
</comment>
<feature type="transmembrane region" description="Helical" evidence="9">
    <location>
        <begin position="282"/>
        <end position="303"/>
    </location>
</feature>
<feature type="transmembrane region" description="Helical" evidence="9">
    <location>
        <begin position="347"/>
        <end position="364"/>
    </location>
</feature>
<dbReference type="eggNOG" id="KOG2922">
    <property type="taxonomic scope" value="Eukaryota"/>
</dbReference>
<comment type="subcellular location">
    <subcellularLocation>
        <location evidence="9">Cell membrane</location>
        <topology evidence="9">Multi-pass membrane protein</topology>
    </subcellularLocation>
    <subcellularLocation>
        <location evidence="9">Early endosome</location>
    </subcellularLocation>
</comment>
<dbReference type="EMBL" id="CM001880">
    <property type="protein sequence ID" value="EOX97148.1"/>
    <property type="molecule type" value="Genomic_DNA"/>
</dbReference>
<keyword evidence="9" id="KW-0813">Transport</keyword>
<feature type="transmembrane region" description="Helical" evidence="9">
    <location>
        <begin position="179"/>
        <end position="199"/>
    </location>
</feature>
<dbReference type="PANTHER" id="PTHR12570:SF91">
    <property type="entry name" value="MAGNESIUM TRANSPORTER-RELATED"/>
    <property type="match status" value="1"/>
</dbReference>
<dbReference type="InterPro" id="IPR037185">
    <property type="entry name" value="EmrE-like"/>
</dbReference>
<keyword evidence="9" id="KW-1003">Cell membrane</keyword>
<comment type="function">
    <text evidence="8 9">Acts as a Mg(2+) transporter. Can also transport other divalent cations such as Fe(2+), Sr(2+), Ba(2+), Mn(2+) and Co(2+) but to a much less extent than Mg(2+).</text>
</comment>
<dbReference type="InParanoid" id="A0A061E4I6"/>
<feature type="transmembrane region" description="Helical" evidence="9">
    <location>
        <begin position="246"/>
        <end position="270"/>
    </location>
</feature>
<evidence type="ECO:0000256" key="1">
    <source>
        <dbReference type="ARBA" id="ARBA00007001"/>
    </source>
</evidence>
<dbReference type="OMA" id="YEAVYVV"/>
<dbReference type="Gramene" id="EOX97148">
    <property type="protein sequence ID" value="EOX97148"/>
    <property type="gene ID" value="TCM_006246"/>
</dbReference>
<sequence>MAAARSWSEGMSSDNVKGLVLALSSSFFIGGSFIVKKKGLKKAGASGIRAVEDRTRFKMICTVFWITAVEFNSPMLALIDLSSCQSSVEIVLRKLIYSGANDIGLIGIDTGVGGYSYLLEPLWWAGMITMVVGEIANFAAYAFAPAILVTPLGALSIIIRHGNIAALAHIILREKLHTFGILGCVLCVVGSTTIVLHAPPERQIESVTEVWDLATEPGFLFYTALVLTAVFILIFHIVPQYGQTHIMVYIGVCSLVGSISVMSVKALGIALKLTFSGMNQLIYPQTWAFTLVVVTCVLTQMNYLNKALDTFNTAVVSPIYYVMFTSLTILASVIMFKDWDRQNPTQIITEMCGFVTILSGTFLLHKTKDMVDGPSLTASLSLRSLKHEEEDGFGEGIPLKRQDSLRMP</sequence>
<dbReference type="Proteomes" id="UP000026915">
    <property type="component" value="Chromosome 2"/>
</dbReference>
<name>A0A061E4I6_THECC</name>
<keyword evidence="3 9" id="KW-0812">Transmembrane</keyword>
<feature type="transmembrane region" description="Helical" evidence="9">
    <location>
        <begin position="138"/>
        <end position="159"/>
    </location>
</feature>
<evidence type="ECO:0000256" key="3">
    <source>
        <dbReference type="ARBA" id="ARBA00022692"/>
    </source>
</evidence>
<feature type="transmembrane region" description="Helical" evidence="9">
    <location>
        <begin position="95"/>
        <end position="118"/>
    </location>
</feature>
<evidence type="ECO:0000256" key="7">
    <source>
        <dbReference type="ARBA" id="ARBA00023136"/>
    </source>
</evidence>
<evidence type="ECO:0000256" key="2">
    <source>
        <dbReference type="ARBA" id="ARBA00011738"/>
    </source>
</evidence>
<proteinExistence type="inferred from homology"/>
<protein>
    <recommendedName>
        <fullName evidence="9">Probable magnesium transporter</fullName>
    </recommendedName>
</protein>
<keyword evidence="4 9" id="KW-0967">Endosome</keyword>
<evidence type="ECO:0000256" key="4">
    <source>
        <dbReference type="ARBA" id="ARBA00022753"/>
    </source>
</evidence>
<dbReference type="GO" id="GO:0005769">
    <property type="term" value="C:early endosome"/>
    <property type="evidence" value="ECO:0007669"/>
    <property type="project" value="UniProtKB-SubCell"/>
</dbReference>
<dbReference type="GO" id="GO:0015095">
    <property type="term" value="F:magnesium ion transmembrane transporter activity"/>
    <property type="evidence" value="ECO:0007669"/>
    <property type="project" value="UniProtKB-UniRule"/>
</dbReference>
<dbReference type="GO" id="GO:0005886">
    <property type="term" value="C:plasma membrane"/>
    <property type="evidence" value="ECO:0007669"/>
    <property type="project" value="UniProtKB-SubCell"/>
</dbReference>
<dbReference type="InterPro" id="IPR008521">
    <property type="entry name" value="Mg_trans_NIPA"/>
</dbReference>
<dbReference type="FunCoup" id="A0A061E4I6">
    <property type="interactions" value="3490"/>
</dbReference>
<dbReference type="Pfam" id="PF05653">
    <property type="entry name" value="Mg_trans_NIPA"/>
    <property type="match status" value="2"/>
</dbReference>
<dbReference type="STRING" id="3641.A0A061E4I6"/>
<dbReference type="GO" id="GO:0016020">
    <property type="term" value="C:membrane"/>
    <property type="evidence" value="ECO:0000318"/>
    <property type="project" value="GO_Central"/>
</dbReference>
<keyword evidence="9" id="KW-0460">Magnesium</keyword>
<evidence type="ECO:0000256" key="5">
    <source>
        <dbReference type="ARBA" id="ARBA00022989"/>
    </source>
</evidence>
<evidence type="ECO:0000256" key="8">
    <source>
        <dbReference type="ARBA" id="ARBA00025284"/>
    </source>
</evidence>
<evidence type="ECO:0000313" key="10">
    <source>
        <dbReference type="EMBL" id="EOX97148.1"/>
    </source>
</evidence>
<keyword evidence="11" id="KW-1185">Reference proteome</keyword>
<feature type="transmembrane region" description="Helical" evidence="9">
    <location>
        <begin position="219"/>
        <end position="239"/>
    </location>
</feature>
<keyword evidence="7 9" id="KW-0472">Membrane</keyword>
<evidence type="ECO:0000256" key="9">
    <source>
        <dbReference type="RuleBase" id="RU363078"/>
    </source>
</evidence>
<evidence type="ECO:0000313" key="11">
    <source>
        <dbReference type="Proteomes" id="UP000026915"/>
    </source>
</evidence>
<dbReference type="GO" id="GO:0015693">
    <property type="term" value="P:magnesium ion transport"/>
    <property type="evidence" value="ECO:0000318"/>
    <property type="project" value="GO_Central"/>
</dbReference>